<comment type="subcellular location">
    <subcellularLocation>
        <location evidence="1">Cell membrane</location>
        <topology evidence="1">Multi-pass membrane protein</topology>
    </subcellularLocation>
</comment>
<dbReference type="KEGG" id="nik:F5I99_14975"/>
<dbReference type="PANTHER" id="PTHR37693">
    <property type="entry name" value="PHOSPHATIDYLGLYCEROL LYSYLTRANSFERASE"/>
    <property type="match status" value="1"/>
</dbReference>
<evidence type="ECO:0000256" key="6">
    <source>
        <dbReference type="SAM" id="Phobius"/>
    </source>
</evidence>
<dbReference type="EMBL" id="CP044222">
    <property type="protein sequence ID" value="QEW07689.1"/>
    <property type="molecule type" value="Genomic_DNA"/>
</dbReference>
<dbReference type="RefSeq" id="WP_151057365.1">
    <property type="nucleotide sequence ID" value="NZ_CP044222.1"/>
</dbReference>
<feature type="transmembrane region" description="Helical" evidence="6">
    <location>
        <begin position="283"/>
        <end position="307"/>
    </location>
</feature>
<dbReference type="Pfam" id="PF03706">
    <property type="entry name" value="LPG_synthase_TM"/>
    <property type="match status" value="1"/>
</dbReference>
<keyword evidence="5 6" id="KW-0472">Membrane</keyword>
<evidence type="ECO:0000256" key="3">
    <source>
        <dbReference type="ARBA" id="ARBA00022692"/>
    </source>
</evidence>
<dbReference type="InterPro" id="IPR022791">
    <property type="entry name" value="L-PG_synthase/AglD"/>
</dbReference>
<proteinExistence type="predicted"/>
<keyword evidence="4 6" id="KW-1133">Transmembrane helix</keyword>
<keyword evidence="8" id="KW-1185">Reference proteome</keyword>
<feature type="transmembrane region" description="Helical" evidence="6">
    <location>
        <begin position="46"/>
        <end position="67"/>
    </location>
</feature>
<sequence length="351" mass="39254">MSRLSRILPLGRKRLLASVLLFLALSLAVPWVIHSRLGGDWPVLELQVWWPGWLAACVLLLLLYYLADGLRLYFTLRVLKQRVPLTSLLPLVFLNLLVSNLTPMATGGGIAQVWYLRRHGVHMGTATAATTLRTLQSVLLIFLPVPLLIIWLNPLAGTGFGETLEFSLGFVAGVYLLFFYILFRHVRLVIATLELLLRLPAHFNWISATRLGYWRFKIRREMIRFVTAMNLFLRGDPVYILLSLVFTAIFLLSLFSFPALILVGLGQGIDYFETLGLTSMTTFVMYFAPTPGAAGVAEGALGTLFSGRVPASSLVLMVLLWRFLTIHLGMLIGVPITLHILLKGHTNAKRQ</sequence>
<evidence type="ECO:0000313" key="8">
    <source>
        <dbReference type="Proteomes" id="UP000325606"/>
    </source>
</evidence>
<feature type="transmembrane region" description="Helical" evidence="6">
    <location>
        <begin position="88"/>
        <end position="115"/>
    </location>
</feature>
<feature type="transmembrane region" description="Helical" evidence="6">
    <location>
        <begin position="237"/>
        <end position="263"/>
    </location>
</feature>
<accession>A0A5J6LGF5</accession>
<name>A0A5J6LGF5_9GAMM</name>
<dbReference type="Proteomes" id="UP000325606">
    <property type="component" value="Chromosome"/>
</dbReference>
<protein>
    <submittedName>
        <fullName evidence="7">Flippase-like domain-containing protein</fullName>
    </submittedName>
</protein>
<evidence type="ECO:0000256" key="5">
    <source>
        <dbReference type="ARBA" id="ARBA00023136"/>
    </source>
</evidence>
<evidence type="ECO:0000256" key="2">
    <source>
        <dbReference type="ARBA" id="ARBA00022475"/>
    </source>
</evidence>
<evidence type="ECO:0000313" key="7">
    <source>
        <dbReference type="EMBL" id="QEW07689.1"/>
    </source>
</evidence>
<feature type="transmembrane region" description="Helical" evidence="6">
    <location>
        <begin position="164"/>
        <end position="183"/>
    </location>
</feature>
<organism evidence="7 8">
    <name type="scientific">Nitrincola iocasae</name>
    <dbReference type="NCBI Taxonomy" id="2614693"/>
    <lineage>
        <taxon>Bacteria</taxon>
        <taxon>Pseudomonadati</taxon>
        <taxon>Pseudomonadota</taxon>
        <taxon>Gammaproteobacteria</taxon>
        <taxon>Oceanospirillales</taxon>
        <taxon>Oceanospirillaceae</taxon>
        <taxon>Nitrincola</taxon>
    </lineage>
</organism>
<keyword evidence="2" id="KW-1003">Cell membrane</keyword>
<reference evidence="7 8" key="1">
    <citation type="submission" date="2019-09" db="EMBL/GenBank/DDBJ databases">
        <title>Nitrincola iocasae sp. nov., a bacterium isolated from the sediment collected at a cold seep field in South China Sea.</title>
        <authorList>
            <person name="Zhang H."/>
            <person name="Wang H."/>
            <person name="Li C."/>
        </authorList>
    </citation>
    <scope>NUCLEOTIDE SEQUENCE [LARGE SCALE GENOMIC DNA]</scope>
    <source>
        <strain evidence="7 8">KXZD1103</strain>
    </source>
</reference>
<feature type="transmembrane region" description="Helical" evidence="6">
    <location>
        <begin position="319"/>
        <end position="342"/>
    </location>
</feature>
<dbReference type="GO" id="GO:0005886">
    <property type="term" value="C:plasma membrane"/>
    <property type="evidence" value="ECO:0007669"/>
    <property type="project" value="UniProtKB-SubCell"/>
</dbReference>
<evidence type="ECO:0000256" key="4">
    <source>
        <dbReference type="ARBA" id="ARBA00022989"/>
    </source>
</evidence>
<dbReference type="AlphaFoldDB" id="A0A5J6LGF5"/>
<gene>
    <name evidence="7" type="ORF">F5I99_14975</name>
</gene>
<dbReference type="PANTHER" id="PTHR37693:SF1">
    <property type="entry name" value="INTEGRAL MEMBRANE PROTEIN"/>
    <property type="match status" value="1"/>
</dbReference>
<evidence type="ECO:0000256" key="1">
    <source>
        <dbReference type="ARBA" id="ARBA00004651"/>
    </source>
</evidence>
<keyword evidence="3 6" id="KW-0812">Transmembrane</keyword>
<dbReference type="NCBIfam" id="TIGR00374">
    <property type="entry name" value="flippase-like domain"/>
    <property type="match status" value="1"/>
</dbReference>
<feature type="transmembrane region" description="Helical" evidence="6">
    <location>
        <begin position="135"/>
        <end position="152"/>
    </location>
</feature>